<dbReference type="RefSeq" id="WP_347608532.1">
    <property type="nucleotide sequence ID" value="NZ_JBDPZC010000003.1"/>
</dbReference>
<name>A0ABV0GCB2_9BURK</name>
<sequence length="210" mass="22675">MPALQRRRCVLGLSSAVLTLLLPPAVRAQAGTGWLLLGLGTAAERPYRSCALGLRGVPAQGGAKAAQVLQYPSEPGWGGKTWPWRTPQSQGELMLLALPAGDYEIEDFELVQQAGETARVDRSLRPLQVRLRIQEGDIVYAGHYEALDRGISASREGPQGVLVLNDRTLAVQAQLAAEEIPALRGAALRRQLPDPARLKHPQLLLSAGER</sequence>
<keyword evidence="3" id="KW-1185">Reference proteome</keyword>
<evidence type="ECO:0000256" key="1">
    <source>
        <dbReference type="SAM" id="SignalP"/>
    </source>
</evidence>
<organism evidence="2 3">
    <name type="scientific">Roseateles flavus</name>
    <dbReference type="NCBI Taxonomy" id="3149041"/>
    <lineage>
        <taxon>Bacteria</taxon>
        <taxon>Pseudomonadati</taxon>
        <taxon>Pseudomonadota</taxon>
        <taxon>Betaproteobacteria</taxon>
        <taxon>Burkholderiales</taxon>
        <taxon>Sphaerotilaceae</taxon>
        <taxon>Roseateles</taxon>
    </lineage>
</organism>
<evidence type="ECO:0000313" key="2">
    <source>
        <dbReference type="EMBL" id="MEO3712697.1"/>
    </source>
</evidence>
<accession>A0ABV0GCB2</accession>
<feature type="signal peptide" evidence="1">
    <location>
        <begin position="1"/>
        <end position="28"/>
    </location>
</feature>
<feature type="chain" id="PRO_5047103790" evidence="1">
    <location>
        <begin position="29"/>
        <end position="210"/>
    </location>
</feature>
<keyword evidence="1" id="KW-0732">Signal</keyword>
<gene>
    <name evidence="2" type="ORF">ABDJ40_07940</name>
</gene>
<dbReference type="EMBL" id="JBDPZC010000003">
    <property type="protein sequence ID" value="MEO3712697.1"/>
    <property type="molecule type" value="Genomic_DNA"/>
</dbReference>
<evidence type="ECO:0000313" key="3">
    <source>
        <dbReference type="Proteomes" id="UP001462640"/>
    </source>
</evidence>
<protein>
    <submittedName>
        <fullName evidence="2">Uncharacterized protein</fullName>
    </submittedName>
</protein>
<proteinExistence type="predicted"/>
<dbReference type="Proteomes" id="UP001462640">
    <property type="component" value="Unassembled WGS sequence"/>
</dbReference>
<reference evidence="2 3" key="1">
    <citation type="submission" date="2024-05" db="EMBL/GenBank/DDBJ databases">
        <title>Roseateles sp. 2.12 16S ribosomal RNA gene Genome sequencing and assembly.</title>
        <authorList>
            <person name="Woo H."/>
        </authorList>
    </citation>
    <scope>NUCLEOTIDE SEQUENCE [LARGE SCALE GENOMIC DNA]</scope>
    <source>
        <strain evidence="2 3">2.12</strain>
    </source>
</reference>
<comment type="caution">
    <text evidence="2">The sequence shown here is derived from an EMBL/GenBank/DDBJ whole genome shotgun (WGS) entry which is preliminary data.</text>
</comment>